<organism evidence="1 2">
    <name type="scientific">Metallibacterium scheffleri</name>
    <dbReference type="NCBI Taxonomy" id="993689"/>
    <lineage>
        <taxon>Bacteria</taxon>
        <taxon>Pseudomonadati</taxon>
        <taxon>Pseudomonadota</taxon>
        <taxon>Gammaproteobacteria</taxon>
        <taxon>Lysobacterales</taxon>
        <taxon>Rhodanobacteraceae</taxon>
        <taxon>Metallibacterium</taxon>
    </lineage>
</organism>
<evidence type="ECO:0000313" key="1">
    <source>
        <dbReference type="EMBL" id="THD12239.1"/>
    </source>
</evidence>
<comment type="caution">
    <text evidence="1">The sequence shown here is derived from an EMBL/GenBank/DDBJ whole genome shotgun (WGS) entry which is preliminary data.</text>
</comment>
<dbReference type="OrthoDB" id="5959218at2"/>
<accession>A0A4S3KT12</accession>
<reference evidence="1 2" key="1">
    <citation type="submission" date="2017-02" db="EMBL/GenBank/DDBJ databases">
        <title>Whole genome sequencing of Metallibacterium scheffleri DSM 24874 (T).</title>
        <authorList>
            <person name="Kumar S."/>
            <person name="Patil P."/>
            <person name="Patil P.B."/>
        </authorList>
    </citation>
    <scope>NUCLEOTIDE SEQUENCE [LARGE SCALE GENOMIC DNA]</scope>
    <source>
        <strain evidence="1 2">DSM 24874</strain>
    </source>
</reference>
<proteinExistence type="predicted"/>
<keyword evidence="2" id="KW-1185">Reference proteome</keyword>
<dbReference type="Pfam" id="PF09619">
    <property type="entry name" value="YscW"/>
    <property type="match status" value="1"/>
</dbReference>
<dbReference type="EMBL" id="MWQO01000002">
    <property type="protein sequence ID" value="THD12239.1"/>
    <property type="molecule type" value="Genomic_DNA"/>
</dbReference>
<name>A0A4S3KT12_9GAMM</name>
<sequence length="326" mass="34397">MAASAPEPRAVRVASRCQNFVCIQARMRGAIVPGLWLPQTQAGTPISCTERFPMRRYVLPLLIAATLLAAGCSGSSSTATVAAAPVAVSGTVSVLGTTALDGQGDLQLELVDVSKQPNVVVASKTQTITTLPADFSLPFAATAINSDDLYVLNASMSDAQRKYITPIQYPVLTRGNSAQISVQLKPLPTPGEQALAGYEALKARIGGLKYTQGDQSEVGMSRGWQVFRDTDGKVVFVRELEDAGTKGFTSTEIAYRDGKPWVVVLSHSAGRGQKPSLVERAGWDAAGTLVLHERSAGGTTTRLDATDARSLYADAQSMLQRAGAGK</sequence>
<protein>
    <submittedName>
        <fullName evidence="1">Uncharacterized protein</fullName>
    </submittedName>
</protein>
<evidence type="ECO:0000313" key="2">
    <source>
        <dbReference type="Proteomes" id="UP000307749"/>
    </source>
</evidence>
<dbReference type="STRING" id="993689.GCA_002077135_00688"/>
<dbReference type="Proteomes" id="UP000307749">
    <property type="component" value="Unassembled WGS sequence"/>
</dbReference>
<dbReference type="AlphaFoldDB" id="A0A4S3KT12"/>
<gene>
    <name evidence="1" type="ORF">B1806_00305</name>
</gene>
<dbReference type="InterPro" id="IPR039366">
    <property type="entry name" value="Pilotin"/>
</dbReference>